<accession>A0A920CCB4</accession>
<organism evidence="3 4">
    <name type="scientific">Paenibacillus albilobatus</name>
    <dbReference type="NCBI Taxonomy" id="2716884"/>
    <lineage>
        <taxon>Bacteria</taxon>
        <taxon>Bacillati</taxon>
        <taxon>Bacillota</taxon>
        <taxon>Bacilli</taxon>
        <taxon>Bacillales</taxon>
        <taxon>Paenibacillaceae</taxon>
        <taxon>Paenibacillus</taxon>
    </lineage>
</organism>
<feature type="chain" id="PRO_5037962255" description="DUF5643 domain-containing protein" evidence="1">
    <location>
        <begin position="29"/>
        <end position="313"/>
    </location>
</feature>
<dbReference type="Proteomes" id="UP000679779">
    <property type="component" value="Unassembled WGS sequence"/>
</dbReference>
<name>A0A920CCB4_9BACL</name>
<dbReference type="InterPro" id="IPR040680">
    <property type="entry name" value="DUF5643"/>
</dbReference>
<keyword evidence="4" id="KW-1185">Reference proteome</keyword>
<comment type="caution">
    <text evidence="3">The sequence shown here is derived from an EMBL/GenBank/DDBJ whole genome shotgun (WGS) entry which is preliminary data.</text>
</comment>
<evidence type="ECO:0000313" key="3">
    <source>
        <dbReference type="EMBL" id="GIO34511.1"/>
    </source>
</evidence>
<evidence type="ECO:0000313" key="4">
    <source>
        <dbReference type="Proteomes" id="UP000679779"/>
    </source>
</evidence>
<keyword evidence="1" id="KW-0732">Signal</keyword>
<evidence type="ECO:0000256" key="1">
    <source>
        <dbReference type="SAM" id="SignalP"/>
    </source>
</evidence>
<dbReference type="Pfam" id="PF18705">
    <property type="entry name" value="DUF5643"/>
    <property type="match status" value="1"/>
</dbReference>
<reference evidence="3" key="1">
    <citation type="submission" date="2021-03" db="EMBL/GenBank/DDBJ databases">
        <title>Antimicrobial resistance genes in bacteria isolated from Japanese honey, and their potential for conferring macrolide and lincosamide resistance in the American foulbrood pathogen Paenibacillus larvae.</title>
        <authorList>
            <person name="Okamoto M."/>
            <person name="Kumagai M."/>
            <person name="Kanamori H."/>
            <person name="Takamatsu D."/>
        </authorList>
    </citation>
    <scope>NUCLEOTIDE SEQUENCE</scope>
    <source>
        <strain evidence="3">J2TS6</strain>
    </source>
</reference>
<dbReference type="AlphaFoldDB" id="A0A920CCB4"/>
<dbReference type="RefSeq" id="WP_160044017.1">
    <property type="nucleotide sequence ID" value="NZ_BORQ01000010.1"/>
</dbReference>
<gene>
    <name evidence="3" type="ORF">J2TS6_56520</name>
</gene>
<sequence length="313" mass="34076">MKPIYKVMSAAVLAGCVLGGAAWGTAYAAQVQAPKSVSGTATQQDISLRIAKATYDGNVVRLEVERNGKGLVGGITDWKWDDQKQDSVREKGAITSIELFINGISANVYGGSKLWERPNISWVPGSNPDKMLITMTDASYLGEKASLKALPDNFKLTAKITLKGVNQPYTLNVPIQKNAGSVIKLNPNMTKKSGKVSITLKKANVTSYSTRLQLIVTGVDANTTMLYDFYDDQGRKIEPLSGGRATDENGAKGVMYHDFFLNTQGKNIKSITIKPGKPVFEEPGVTSGRFKVDDHGEVVMEYMKDLEMTVKIK</sequence>
<proteinExistence type="predicted"/>
<protein>
    <recommendedName>
        <fullName evidence="2">DUF5643 domain-containing protein</fullName>
    </recommendedName>
</protein>
<dbReference type="EMBL" id="BORQ01000010">
    <property type="protein sequence ID" value="GIO34511.1"/>
    <property type="molecule type" value="Genomic_DNA"/>
</dbReference>
<feature type="signal peptide" evidence="1">
    <location>
        <begin position="1"/>
        <end position="28"/>
    </location>
</feature>
<evidence type="ECO:0000259" key="2">
    <source>
        <dbReference type="Pfam" id="PF18705"/>
    </source>
</evidence>
<feature type="domain" description="DUF5643" evidence="2">
    <location>
        <begin position="184"/>
        <end position="279"/>
    </location>
</feature>